<keyword evidence="2" id="KW-0285">Flavoprotein</keyword>
<evidence type="ECO:0000256" key="4">
    <source>
        <dbReference type="ARBA" id="ARBA00023002"/>
    </source>
</evidence>
<dbReference type="InterPro" id="IPR006094">
    <property type="entry name" value="Oxid_FAD_bind_N"/>
</dbReference>
<dbReference type="InterPro" id="IPR050416">
    <property type="entry name" value="FAD-linked_Oxidoreductase"/>
</dbReference>
<dbReference type="EMBL" id="JAULSU010000007">
    <property type="protein sequence ID" value="KAK0612259.1"/>
    <property type="molecule type" value="Genomic_DNA"/>
</dbReference>
<keyword evidence="3" id="KW-0274">FAD</keyword>
<dbReference type="Proteomes" id="UP001175000">
    <property type="component" value="Unassembled WGS sequence"/>
</dbReference>
<dbReference type="GO" id="GO:0016491">
    <property type="term" value="F:oxidoreductase activity"/>
    <property type="evidence" value="ECO:0007669"/>
    <property type="project" value="UniProtKB-KW"/>
</dbReference>
<evidence type="ECO:0000256" key="1">
    <source>
        <dbReference type="ARBA" id="ARBA00005466"/>
    </source>
</evidence>
<dbReference type="InterPro" id="IPR036318">
    <property type="entry name" value="FAD-bd_PCMH-like_sf"/>
</dbReference>
<dbReference type="Pfam" id="PF01565">
    <property type="entry name" value="FAD_binding_4"/>
    <property type="match status" value="1"/>
</dbReference>
<dbReference type="InterPro" id="IPR016166">
    <property type="entry name" value="FAD-bd_PCMH"/>
</dbReference>
<dbReference type="PANTHER" id="PTHR42973">
    <property type="entry name" value="BINDING OXIDOREDUCTASE, PUTATIVE (AFU_ORTHOLOGUE AFUA_1G17690)-RELATED"/>
    <property type="match status" value="1"/>
</dbReference>
<evidence type="ECO:0000256" key="2">
    <source>
        <dbReference type="ARBA" id="ARBA00022630"/>
    </source>
</evidence>
<dbReference type="AlphaFoldDB" id="A0AA39TM33"/>
<evidence type="ECO:0000313" key="6">
    <source>
        <dbReference type="EMBL" id="KAK0612259.1"/>
    </source>
</evidence>
<keyword evidence="7" id="KW-1185">Reference proteome</keyword>
<gene>
    <name evidence="6" type="ORF">B0T14DRAFT_531861</name>
</gene>
<dbReference type="SUPFAM" id="SSF56176">
    <property type="entry name" value="FAD-binding/transporter-associated domain-like"/>
    <property type="match status" value="1"/>
</dbReference>
<dbReference type="PROSITE" id="PS51387">
    <property type="entry name" value="FAD_PCMH"/>
    <property type="match status" value="1"/>
</dbReference>
<feature type="domain" description="FAD-binding PCMH-type" evidence="5">
    <location>
        <begin position="45"/>
        <end position="215"/>
    </location>
</feature>
<keyword evidence="4" id="KW-0560">Oxidoreductase</keyword>
<dbReference type="PANTHER" id="PTHR42973:SF13">
    <property type="entry name" value="FAD-BINDING PCMH-TYPE DOMAIN-CONTAINING PROTEIN"/>
    <property type="match status" value="1"/>
</dbReference>
<organism evidence="6 7">
    <name type="scientific">Immersiella caudata</name>
    <dbReference type="NCBI Taxonomy" id="314043"/>
    <lineage>
        <taxon>Eukaryota</taxon>
        <taxon>Fungi</taxon>
        <taxon>Dikarya</taxon>
        <taxon>Ascomycota</taxon>
        <taxon>Pezizomycotina</taxon>
        <taxon>Sordariomycetes</taxon>
        <taxon>Sordariomycetidae</taxon>
        <taxon>Sordariales</taxon>
        <taxon>Lasiosphaeriaceae</taxon>
        <taxon>Immersiella</taxon>
    </lineage>
</organism>
<comment type="similarity">
    <text evidence="1">Belongs to the oxygen-dependent FAD-linked oxidoreductase family.</text>
</comment>
<proteinExistence type="inferred from homology"/>
<reference evidence="6" key="1">
    <citation type="submission" date="2023-06" db="EMBL/GenBank/DDBJ databases">
        <title>Genome-scale phylogeny and comparative genomics of the fungal order Sordariales.</title>
        <authorList>
            <consortium name="Lawrence Berkeley National Laboratory"/>
            <person name="Hensen N."/>
            <person name="Bonometti L."/>
            <person name="Westerberg I."/>
            <person name="Brannstrom I.O."/>
            <person name="Guillou S."/>
            <person name="Cros-Aarteil S."/>
            <person name="Calhoun S."/>
            <person name="Haridas S."/>
            <person name="Kuo A."/>
            <person name="Mondo S."/>
            <person name="Pangilinan J."/>
            <person name="Riley R."/>
            <person name="Labutti K."/>
            <person name="Andreopoulos B."/>
            <person name="Lipzen A."/>
            <person name="Chen C."/>
            <person name="Yanf M."/>
            <person name="Daum C."/>
            <person name="Ng V."/>
            <person name="Clum A."/>
            <person name="Steindorff A."/>
            <person name="Ohm R."/>
            <person name="Martin F."/>
            <person name="Silar P."/>
            <person name="Natvig D."/>
            <person name="Lalanne C."/>
            <person name="Gautier V."/>
            <person name="Ament-Velasquez S.L."/>
            <person name="Kruys A."/>
            <person name="Hutchinson M.I."/>
            <person name="Powell A.J."/>
            <person name="Barry K."/>
            <person name="Miller A.N."/>
            <person name="Grigoriev I.V."/>
            <person name="Debuchy R."/>
            <person name="Gladieux P."/>
            <person name="Thoren M.H."/>
            <person name="Johannesson H."/>
        </authorList>
    </citation>
    <scope>NUCLEOTIDE SEQUENCE</scope>
    <source>
        <strain evidence="6">CBS 606.72</strain>
    </source>
</reference>
<comment type="caution">
    <text evidence="6">The sequence shown here is derived from an EMBL/GenBank/DDBJ whole genome shotgun (WGS) entry which is preliminary data.</text>
</comment>
<evidence type="ECO:0000256" key="3">
    <source>
        <dbReference type="ARBA" id="ARBA00022827"/>
    </source>
</evidence>
<protein>
    <recommendedName>
        <fullName evidence="5">FAD-binding PCMH-type domain-containing protein</fullName>
    </recommendedName>
</protein>
<sequence>MQDHRKTRFFRHRCHISCSPYALSSKFLVSPVVASKATGHWFFSSNEVPACVVEVGSPGDVSIALRVIGADRASFAVMSGGHASNPGFSSTKGVHVSLRKLSQVVLSPDKRTVEVGFGQKWLDVFRKLDGTDYNVVGGRVPGPGVGGFTLGGGYSWKTNQYGLTCDTVEIFNLVLPNGTITTASKSFNKDLFFALKGGMNRFGIVTSAVFVTHKQPKVYGGLIVYPSYSVAALLNETIKFHSSSTDKKTQIITTIGGSPSGNTALALFFHDGPDQPQSLKTFENIPHLVSTLKSQSFLSLVESIPSELAQVANVRGAFATFSTSDITANFVFAIKEECDRLGDLMLLHSGITVSYDIEPFTKYGQFGTESAYPHGHSPLPLNLYFSWLNEWDDDFWHAQMRASIERMKKVAIEDGIYDDSFTQYPNYALSGATAEDIYGEENAARLRDIRWRIDPERVMDLAGGFDI</sequence>
<dbReference type="InterPro" id="IPR016169">
    <property type="entry name" value="FAD-bd_PCMH_sub2"/>
</dbReference>
<dbReference type="GO" id="GO:0071949">
    <property type="term" value="F:FAD binding"/>
    <property type="evidence" value="ECO:0007669"/>
    <property type="project" value="InterPro"/>
</dbReference>
<evidence type="ECO:0000259" key="5">
    <source>
        <dbReference type="PROSITE" id="PS51387"/>
    </source>
</evidence>
<accession>A0AA39TM33</accession>
<evidence type="ECO:0000313" key="7">
    <source>
        <dbReference type="Proteomes" id="UP001175000"/>
    </source>
</evidence>
<dbReference type="Gene3D" id="3.40.462.20">
    <property type="match status" value="1"/>
</dbReference>
<dbReference type="Gene3D" id="3.30.465.10">
    <property type="match status" value="1"/>
</dbReference>
<name>A0AA39TM33_9PEZI</name>